<dbReference type="KEGG" id="egt:105952671"/>
<dbReference type="InterPro" id="IPR006545">
    <property type="entry name" value="EYA_dom"/>
</dbReference>
<sequence>MDRKTNVYVWDMDETLILLKSLLSGAYAAAFNGLKNVESGLKIGKIWEHHILQTCDTYFFYEQIESFNQPYLDALNEYDDNSDLSDYDFSQDGLGVPLDALNKRKLAYRHRVIADKYRKGLCNLLNQDLVKLWESLYELSDTYTDKWLSSARACLEQCAGQKRDAEFEHVNVLVTSGALVPSLVKCLFFRLDHIFTSNNVYSSLEVGKLQCFMWIKERFEGENFRFCVIGDGWEECEAAQSMNWPFVQIQIDPHPPNTNRFPGLTSRDLTHYFSDENIEETVRENTK</sequence>
<keyword evidence="3 9" id="KW-0479">Metal-binding</keyword>
<dbReference type="PhylomeDB" id="A0A022RNS1"/>
<comment type="cofactor">
    <cofactor evidence="9">
        <name>Mg(2+)</name>
        <dbReference type="ChEBI" id="CHEBI:18420"/>
    </cofactor>
    <text evidence="9">Binds 1 Mg(2+) ion per subunit.</text>
</comment>
<evidence type="ECO:0000256" key="9">
    <source>
        <dbReference type="PIRSR" id="PIRSR628472-2"/>
    </source>
</evidence>
<dbReference type="OrthoDB" id="167668at2759"/>
<evidence type="ECO:0000256" key="1">
    <source>
        <dbReference type="ARBA" id="ARBA00010501"/>
    </source>
</evidence>
<evidence type="ECO:0000313" key="11">
    <source>
        <dbReference type="Proteomes" id="UP000030748"/>
    </source>
</evidence>
<evidence type="ECO:0000256" key="3">
    <source>
        <dbReference type="ARBA" id="ARBA00022723"/>
    </source>
</evidence>
<dbReference type="EC" id="3.1.3.48" evidence="2"/>
<dbReference type="SFLD" id="SFLDS00003">
    <property type="entry name" value="Haloacid_Dehalogenase"/>
    <property type="match status" value="1"/>
</dbReference>
<keyword evidence="6" id="KW-0904">Protein phosphatase</keyword>
<feature type="active site" description="Nucleophile" evidence="8">
    <location>
        <position position="11"/>
    </location>
</feature>
<dbReference type="GO" id="GO:0046872">
    <property type="term" value="F:metal ion binding"/>
    <property type="evidence" value="ECO:0007669"/>
    <property type="project" value="UniProtKB-KW"/>
</dbReference>
<evidence type="ECO:0000256" key="4">
    <source>
        <dbReference type="ARBA" id="ARBA00022801"/>
    </source>
</evidence>
<keyword evidence="5 9" id="KW-0460">Magnesium</keyword>
<dbReference type="PANTHER" id="PTHR10190">
    <property type="entry name" value="EYES ABSENT"/>
    <property type="match status" value="1"/>
</dbReference>
<feature type="binding site" evidence="9">
    <location>
        <position position="11"/>
    </location>
    <ligand>
        <name>Mg(2+)</name>
        <dbReference type="ChEBI" id="CHEBI:18420"/>
    </ligand>
</feature>
<name>A0A022RNS1_ERYGU</name>
<dbReference type="PANTHER" id="PTHR10190:SF16">
    <property type="entry name" value="DEVELOPMENTAL PROTEIN EYES ABSENT"/>
    <property type="match status" value="1"/>
</dbReference>
<evidence type="ECO:0000256" key="2">
    <source>
        <dbReference type="ARBA" id="ARBA00013064"/>
    </source>
</evidence>
<dbReference type="InterPro" id="IPR028472">
    <property type="entry name" value="EYA"/>
</dbReference>
<dbReference type="Gene3D" id="3.40.50.12350">
    <property type="match status" value="1"/>
</dbReference>
<dbReference type="InterPro" id="IPR038102">
    <property type="entry name" value="EYA_dom_sf"/>
</dbReference>
<evidence type="ECO:0000256" key="8">
    <source>
        <dbReference type="PIRSR" id="PIRSR628472-1"/>
    </source>
</evidence>
<dbReference type="eggNOG" id="KOG3107">
    <property type="taxonomic scope" value="Eukaryota"/>
</dbReference>
<evidence type="ECO:0000256" key="5">
    <source>
        <dbReference type="ARBA" id="ARBA00022842"/>
    </source>
</evidence>
<dbReference type="SFLD" id="SFLDG01129">
    <property type="entry name" value="C1.5:_HAD__Beta-PGM__Phosphata"/>
    <property type="match status" value="1"/>
</dbReference>
<dbReference type="STRING" id="4155.A0A022RNS1"/>
<organism evidence="10 11">
    <name type="scientific">Erythranthe guttata</name>
    <name type="common">Yellow monkey flower</name>
    <name type="synonym">Mimulus guttatus</name>
    <dbReference type="NCBI Taxonomy" id="4155"/>
    <lineage>
        <taxon>Eukaryota</taxon>
        <taxon>Viridiplantae</taxon>
        <taxon>Streptophyta</taxon>
        <taxon>Embryophyta</taxon>
        <taxon>Tracheophyta</taxon>
        <taxon>Spermatophyta</taxon>
        <taxon>Magnoliopsida</taxon>
        <taxon>eudicotyledons</taxon>
        <taxon>Gunneridae</taxon>
        <taxon>Pentapetalae</taxon>
        <taxon>asterids</taxon>
        <taxon>lamiids</taxon>
        <taxon>Lamiales</taxon>
        <taxon>Phrymaceae</taxon>
        <taxon>Erythranthe</taxon>
    </lineage>
</organism>
<proteinExistence type="inferred from homology"/>
<reference evidence="10 11" key="1">
    <citation type="journal article" date="2013" name="Proc. Natl. Acad. Sci. U.S.A.">
        <title>Fine-scale variation in meiotic recombination in Mimulus inferred from population shotgun sequencing.</title>
        <authorList>
            <person name="Hellsten U."/>
            <person name="Wright K.M."/>
            <person name="Jenkins J."/>
            <person name="Shu S."/>
            <person name="Yuan Y."/>
            <person name="Wessler S.R."/>
            <person name="Schmutz J."/>
            <person name="Willis J.H."/>
            <person name="Rokhsar D.S."/>
        </authorList>
    </citation>
    <scope>NUCLEOTIDE SEQUENCE [LARGE SCALE GENOMIC DNA]</scope>
    <source>
        <strain evidence="11">cv. DUN x IM62</strain>
    </source>
</reference>
<comment type="catalytic activity">
    <reaction evidence="7">
        <text>O-phospho-L-tyrosyl-[protein] + H2O = L-tyrosyl-[protein] + phosphate</text>
        <dbReference type="Rhea" id="RHEA:10684"/>
        <dbReference type="Rhea" id="RHEA-COMP:10136"/>
        <dbReference type="Rhea" id="RHEA-COMP:20101"/>
        <dbReference type="ChEBI" id="CHEBI:15377"/>
        <dbReference type="ChEBI" id="CHEBI:43474"/>
        <dbReference type="ChEBI" id="CHEBI:46858"/>
        <dbReference type="ChEBI" id="CHEBI:61978"/>
        <dbReference type="EC" id="3.1.3.48"/>
    </reaction>
</comment>
<dbReference type="OMA" id="MWENHIL"/>
<dbReference type="SUPFAM" id="SSF56784">
    <property type="entry name" value="HAD-like"/>
    <property type="match status" value="1"/>
</dbReference>
<dbReference type="InterPro" id="IPR036412">
    <property type="entry name" value="HAD-like_sf"/>
</dbReference>
<gene>
    <name evidence="10" type="ORF">MIMGU_mgv1a011278mg</name>
</gene>
<evidence type="ECO:0000256" key="6">
    <source>
        <dbReference type="ARBA" id="ARBA00022912"/>
    </source>
</evidence>
<feature type="active site" description="Proton donor" evidence="8">
    <location>
        <position position="13"/>
    </location>
</feature>
<evidence type="ECO:0000256" key="7">
    <source>
        <dbReference type="ARBA" id="ARBA00051722"/>
    </source>
</evidence>
<keyword evidence="11" id="KW-1185">Reference proteome</keyword>
<keyword evidence="4" id="KW-0378">Hydrolase</keyword>
<dbReference type="GO" id="GO:0030154">
    <property type="term" value="P:cell differentiation"/>
    <property type="evidence" value="ECO:0000318"/>
    <property type="project" value="GO_Central"/>
</dbReference>
<dbReference type="GO" id="GO:0045739">
    <property type="term" value="P:positive regulation of DNA repair"/>
    <property type="evidence" value="ECO:0000318"/>
    <property type="project" value="GO_Central"/>
</dbReference>
<accession>A0A022RNS1</accession>
<dbReference type="Proteomes" id="UP000030748">
    <property type="component" value="Unassembled WGS sequence"/>
</dbReference>
<comment type="similarity">
    <text evidence="1">Belongs to the HAD-like hydrolase superfamily. EYA family.</text>
</comment>
<feature type="binding site" evidence="9">
    <location>
        <position position="13"/>
    </location>
    <ligand>
        <name>Mg(2+)</name>
        <dbReference type="ChEBI" id="CHEBI:18420"/>
    </ligand>
</feature>
<dbReference type="GO" id="GO:0005634">
    <property type="term" value="C:nucleus"/>
    <property type="evidence" value="ECO:0000318"/>
    <property type="project" value="GO_Central"/>
</dbReference>
<evidence type="ECO:0000313" key="10">
    <source>
        <dbReference type="EMBL" id="EYU42137.1"/>
    </source>
</evidence>
<dbReference type="AlphaFoldDB" id="A0A022RNS1"/>
<dbReference type="GO" id="GO:0004725">
    <property type="term" value="F:protein tyrosine phosphatase activity"/>
    <property type="evidence" value="ECO:0000318"/>
    <property type="project" value="GO_Central"/>
</dbReference>
<protein>
    <recommendedName>
        <fullName evidence="2">protein-tyrosine-phosphatase</fullName>
        <ecNumber evidence="2">3.1.3.48</ecNumber>
    </recommendedName>
</protein>
<dbReference type="NCBIfam" id="TIGR01658">
    <property type="entry name" value="EYA-cons_domain"/>
    <property type="match status" value="1"/>
</dbReference>
<dbReference type="EMBL" id="KI630313">
    <property type="protein sequence ID" value="EYU42137.1"/>
    <property type="molecule type" value="Genomic_DNA"/>
</dbReference>
<feature type="binding site" evidence="9">
    <location>
        <position position="231"/>
    </location>
    <ligand>
        <name>Mg(2+)</name>
        <dbReference type="ChEBI" id="CHEBI:18420"/>
    </ligand>
</feature>